<evidence type="ECO:0000256" key="2">
    <source>
        <dbReference type="ARBA" id="ARBA00035294"/>
    </source>
</evidence>
<evidence type="ECO:0000313" key="5">
    <source>
        <dbReference type="Proteomes" id="UP000186029"/>
    </source>
</evidence>
<protein>
    <recommendedName>
        <fullName evidence="2">Small ribosomal subunit protein bS6</fullName>
    </recommendedName>
    <alternativeName>
        <fullName evidence="3">30S ribosomal protein S6</fullName>
    </alternativeName>
</protein>
<dbReference type="GO" id="GO:0003735">
    <property type="term" value="F:structural constituent of ribosome"/>
    <property type="evidence" value="ECO:0007669"/>
    <property type="project" value="InterPro"/>
</dbReference>
<dbReference type="InterPro" id="IPR000529">
    <property type="entry name" value="Ribosomal_bS6"/>
</dbReference>
<dbReference type="InterPro" id="IPR014717">
    <property type="entry name" value="Transl_elong_EF1B/ribsomal_bS6"/>
</dbReference>
<name>A0A1F5EGU8_9BACT</name>
<reference evidence="4 5" key="1">
    <citation type="journal article" date="2016" name="Nat. Commun.">
        <title>Thousands of microbial genomes shed light on interconnected biogeochemical processes in an aquifer system.</title>
        <authorList>
            <person name="Anantharaman K."/>
            <person name="Brown C.T."/>
            <person name="Hug L.A."/>
            <person name="Sharon I."/>
            <person name="Castelle C.J."/>
            <person name="Probst A.J."/>
            <person name="Thomas B.C."/>
            <person name="Singh A."/>
            <person name="Wilkins M.J."/>
            <person name="Karaoz U."/>
            <person name="Brodie E.L."/>
            <person name="Williams K.H."/>
            <person name="Hubbard S.S."/>
            <person name="Banfield J.F."/>
        </authorList>
    </citation>
    <scope>NUCLEOTIDE SEQUENCE [LARGE SCALE GENOMIC DNA]</scope>
</reference>
<dbReference type="Proteomes" id="UP000186029">
    <property type="component" value="Unassembled WGS sequence"/>
</dbReference>
<dbReference type="STRING" id="1797580.A2Z61_00790"/>
<evidence type="ECO:0000256" key="3">
    <source>
        <dbReference type="ARBA" id="ARBA00035520"/>
    </source>
</evidence>
<comment type="similarity">
    <text evidence="1">Belongs to the bacterial ribosomal protein bS6 family.</text>
</comment>
<dbReference type="AlphaFoldDB" id="A0A1F5EGU8"/>
<organism evidence="4 5">
    <name type="scientific">Candidatus Campbellbacteria bacterium RIFCSPLOWO2_02_35_12</name>
    <dbReference type="NCBI Taxonomy" id="1797580"/>
    <lineage>
        <taxon>Bacteria</taxon>
        <taxon>Candidatus Campbelliibacteriota</taxon>
    </lineage>
</organism>
<dbReference type="InterPro" id="IPR035980">
    <property type="entry name" value="Ribosomal_bS6_sf"/>
</dbReference>
<proteinExistence type="inferred from homology"/>
<dbReference type="Pfam" id="PF01250">
    <property type="entry name" value="Ribosomal_S6"/>
    <property type="match status" value="1"/>
</dbReference>
<comment type="caution">
    <text evidence="4">The sequence shown here is derived from an EMBL/GenBank/DDBJ whole genome shotgun (WGS) entry which is preliminary data.</text>
</comment>
<dbReference type="SUPFAM" id="SSF54995">
    <property type="entry name" value="Ribosomal protein S6"/>
    <property type="match status" value="1"/>
</dbReference>
<dbReference type="Gene3D" id="3.30.70.60">
    <property type="match status" value="1"/>
</dbReference>
<dbReference type="EMBL" id="MFAC01000027">
    <property type="protein sequence ID" value="OGD66618.1"/>
    <property type="molecule type" value="Genomic_DNA"/>
</dbReference>
<sequence length="190" mass="22001">MIDEVIKEDIASVSEIIIENDFETQVYELGFHIIPSVEKNNIADEIGSIRSAIEKLGGIFVAEEFPKLITLAYTMTKDIDGKRYKFNNAYFGWLKFEIEKDNIIKVKELIDSNNNILRFLIIKTVRESTLAPKDAVFSKEGVKKLKYNTNDSKIFKKDDKDKEKKDKIKKKEVKMSEEELDKTIEKLIAE</sequence>
<dbReference type="GO" id="GO:0005840">
    <property type="term" value="C:ribosome"/>
    <property type="evidence" value="ECO:0007669"/>
    <property type="project" value="InterPro"/>
</dbReference>
<dbReference type="GO" id="GO:0006412">
    <property type="term" value="P:translation"/>
    <property type="evidence" value="ECO:0007669"/>
    <property type="project" value="InterPro"/>
</dbReference>
<gene>
    <name evidence="4" type="ORF">A2Z61_00790</name>
</gene>
<accession>A0A1F5EGU8</accession>
<dbReference type="GO" id="GO:0019843">
    <property type="term" value="F:rRNA binding"/>
    <property type="evidence" value="ECO:0007669"/>
    <property type="project" value="InterPro"/>
</dbReference>
<evidence type="ECO:0000256" key="1">
    <source>
        <dbReference type="ARBA" id="ARBA00009512"/>
    </source>
</evidence>
<evidence type="ECO:0000313" key="4">
    <source>
        <dbReference type="EMBL" id="OGD66618.1"/>
    </source>
</evidence>